<comment type="caution">
    <text evidence="2">The sequence shown here is derived from an EMBL/GenBank/DDBJ whole genome shotgun (WGS) entry which is preliminary data.</text>
</comment>
<dbReference type="EMBL" id="SNRX01000121">
    <property type="protein sequence ID" value="KAA6300199.1"/>
    <property type="molecule type" value="Genomic_DNA"/>
</dbReference>
<name>A0A5M8NY34_9BACT</name>
<organism evidence="2 3">
    <name type="scientific">Candidatus Ordinivivax streblomastigis</name>
    <dbReference type="NCBI Taxonomy" id="2540710"/>
    <lineage>
        <taxon>Bacteria</taxon>
        <taxon>Pseudomonadati</taxon>
        <taxon>Bacteroidota</taxon>
        <taxon>Bacteroidia</taxon>
        <taxon>Bacteroidales</taxon>
        <taxon>Candidatus Ordinivivax</taxon>
    </lineage>
</organism>
<feature type="region of interest" description="Disordered" evidence="1">
    <location>
        <begin position="1"/>
        <end position="52"/>
    </location>
</feature>
<dbReference type="Proteomes" id="UP000324575">
    <property type="component" value="Unassembled WGS sequence"/>
</dbReference>
<reference evidence="2 3" key="1">
    <citation type="submission" date="2019-03" db="EMBL/GenBank/DDBJ databases">
        <title>Single cell metagenomics reveals metabolic interactions within the superorganism composed of flagellate Streblomastix strix and complex community of Bacteroidetes bacteria on its surface.</title>
        <authorList>
            <person name="Treitli S.C."/>
            <person name="Kolisko M."/>
            <person name="Husnik F."/>
            <person name="Keeling P."/>
            <person name="Hampl V."/>
        </authorList>
    </citation>
    <scope>NUCLEOTIDE SEQUENCE [LARGE SCALE GENOMIC DNA]</scope>
    <source>
        <strain evidence="2">St1</strain>
    </source>
</reference>
<evidence type="ECO:0000256" key="1">
    <source>
        <dbReference type="SAM" id="MobiDB-lite"/>
    </source>
</evidence>
<accession>A0A5M8NY34</accession>
<feature type="compositionally biased region" description="Acidic residues" evidence="1">
    <location>
        <begin position="39"/>
        <end position="48"/>
    </location>
</feature>
<dbReference type="AlphaFoldDB" id="A0A5M8NY34"/>
<feature type="region of interest" description="Disordered" evidence="1">
    <location>
        <begin position="64"/>
        <end position="86"/>
    </location>
</feature>
<evidence type="ECO:0000313" key="3">
    <source>
        <dbReference type="Proteomes" id="UP000324575"/>
    </source>
</evidence>
<proteinExistence type="predicted"/>
<protein>
    <submittedName>
        <fullName evidence="2">Uncharacterized protein</fullName>
    </submittedName>
</protein>
<evidence type="ECO:0000313" key="2">
    <source>
        <dbReference type="EMBL" id="KAA6300199.1"/>
    </source>
</evidence>
<gene>
    <name evidence="2" type="ORF">EZS26_003662</name>
</gene>
<sequence length="86" mass="9690">MPENGKTNAVIPSEALDEVFDTPPVPMDIDYPLERIENEPEDEANGEPDADRAARIKEVIDRHEQSLTPKETADEYGKFDITDFLS</sequence>